<proteinExistence type="predicted"/>
<evidence type="ECO:0000313" key="3">
    <source>
        <dbReference type="Proteomes" id="UP001164929"/>
    </source>
</evidence>
<gene>
    <name evidence="2" type="ORF">NC653_009553</name>
</gene>
<dbReference type="Pfam" id="PF03109">
    <property type="entry name" value="ABC1"/>
    <property type="match status" value="1"/>
</dbReference>
<name>A0AAD6RAH0_9ROSI</name>
<keyword evidence="3" id="KW-1185">Reference proteome</keyword>
<accession>A0AAD6RAH0</accession>
<comment type="caution">
    <text evidence="2">The sequence shown here is derived from an EMBL/GenBank/DDBJ whole genome shotgun (WGS) entry which is preliminary data.</text>
</comment>
<reference evidence="2" key="1">
    <citation type="journal article" date="2023" name="Mol. Ecol. Resour.">
        <title>Chromosome-level genome assembly of a triploid poplar Populus alba 'Berolinensis'.</title>
        <authorList>
            <person name="Chen S."/>
            <person name="Yu Y."/>
            <person name="Wang X."/>
            <person name="Wang S."/>
            <person name="Zhang T."/>
            <person name="Zhou Y."/>
            <person name="He R."/>
            <person name="Meng N."/>
            <person name="Wang Y."/>
            <person name="Liu W."/>
            <person name="Liu Z."/>
            <person name="Liu J."/>
            <person name="Guo Q."/>
            <person name="Huang H."/>
            <person name="Sederoff R.R."/>
            <person name="Wang G."/>
            <person name="Qu G."/>
            <person name="Chen S."/>
        </authorList>
    </citation>
    <scope>NUCLEOTIDE SEQUENCE</scope>
    <source>
        <strain evidence="2">SC-2020</strain>
    </source>
</reference>
<feature type="domain" description="ABC1 atypical kinase-like" evidence="1">
    <location>
        <begin position="3"/>
        <end position="60"/>
    </location>
</feature>
<evidence type="ECO:0000259" key="1">
    <source>
        <dbReference type="Pfam" id="PF03109"/>
    </source>
</evidence>
<organism evidence="2 3">
    <name type="scientific">Populus alba x Populus x berolinensis</name>
    <dbReference type="NCBI Taxonomy" id="444605"/>
    <lineage>
        <taxon>Eukaryota</taxon>
        <taxon>Viridiplantae</taxon>
        <taxon>Streptophyta</taxon>
        <taxon>Embryophyta</taxon>
        <taxon>Tracheophyta</taxon>
        <taxon>Spermatophyta</taxon>
        <taxon>Magnoliopsida</taxon>
        <taxon>eudicotyledons</taxon>
        <taxon>Gunneridae</taxon>
        <taxon>Pentapetalae</taxon>
        <taxon>rosids</taxon>
        <taxon>fabids</taxon>
        <taxon>Malpighiales</taxon>
        <taxon>Salicaceae</taxon>
        <taxon>Saliceae</taxon>
        <taxon>Populus</taxon>
    </lineage>
</organism>
<protein>
    <recommendedName>
        <fullName evidence="1">ABC1 atypical kinase-like domain-containing protein</fullName>
    </recommendedName>
</protein>
<dbReference type="EMBL" id="JAQIZT010000003">
    <property type="protein sequence ID" value="KAJ7004750.1"/>
    <property type="molecule type" value="Genomic_DNA"/>
</dbReference>
<dbReference type="Proteomes" id="UP001164929">
    <property type="component" value="Chromosome 3"/>
</dbReference>
<sequence>MRMLGQPWQNIYSEPSPSPVAAGSLLGRVKANGDLVAVKAWRSFVLETVTVDLSIIRNWVDGQRPTRSLHPEKFLLQSGSKEKSSHKALKVMLDRLLMVGVICYRKQVPSH</sequence>
<dbReference type="AlphaFoldDB" id="A0AAD6RAH0"/>
<dbReference type="InterPro" id="IPR004147">
    <property type="entry name" value="ABC1_dom"/>
</dbReference>
<evidence type="ECO:0000313" key="2">
    <source>
        <dbReference type="EMBL" id="KAJ7004750.1"/>
    </source>
</evidence>